<keyword evidence="4" id="KW-1185">Reference proteome</keyword>
<organism evidence="3 4">
    <name type="scientific">Fluviispira sanaruensis</name>
    <dbReference type="NCBI Taxonomy" id="2493639"/>
    <lineage>
        <taxon>Bacteria</taxon>
        <taxon>Pseudomonadati</taxon>
        <taxon>Bdellovibrionota</taxon>
        <taxon>Oligoflexia</taxon>
        <taxon>Silvanigrellales</taxon>
        <taxon>Silvanigrellaceae</taxon>
        <taxon>Fluviispira</taxon>
    </lineage>
</organism>
<accession>A0A4P2VQ67</accession>
<dbReference type="SUPFAM" id="SSF53850">
    <property type="entry name" value="Periplasmic binding protein-like II"/>
    <property type="match status" value="1"/>
</dbReference>
<evidence type="ECO:0000313" key="3">
    <source>
        <dbReference type="EMBL" id="BBH54109.1"/>
    </source>
</evidence>
<dbReference type="RefSeq" id="WP_172603938.1">
    <property type="nucleotide sequence ID" value="NZ_AP019368.1"/>
</dbReference>
<dbReference type="PANTHER" id="PTHR35936">
    <property type="entry name" value="MEMBRANE-BOUND LYTIC MUREIN TRANSGLYCOSYLASE F"/>
    <property type="match status" value="1"/>
</dbReference>
<name>A0A4P2VQ67_FLUSA</name>
<dbReference type="Gene3D" id="3.40.190.10">
    <property type="entry name" value="Periplasmic binding protein-like II"/>
    <property type="match status" value="2"/>
</dbReference>
<sequence>MKYFILIFFLNHIFAYSSEKIIKVGYFEIPPYAYKNSKGILDGTAVNDIIKKLNLGNNYNIQFYGFPLARGYHELNAGNIDLLLLTTSRTFLNKSEYAHSVPICEIHEYIFVNKISEIKEFRSSNIFKNKTIGVRVGVNLPDYFEQKKNNIIVSESSGEKAINTLLQKLLNNRIDILYLSNPKAGILEAKKMKALNKIRYIQLGDHTYEVYVGFSKKLDPKIKNKVNDIITKNQDKLKNMCIVNSD</sequence>
<evidence type="ECO:0000256" key="1">
    <source>
        <dbReference type="ARBA" id="ARBA00022729"/>
    </source>
</evidence>
<keyword evidence="1" id="KW-0732">Signal</keyword>
<gene>
    <name evidence="3" type="ORF">JCM31447_25660</name>
</gene>
<dbReference type="Proteomes" id="UP000291236">
    <property type="component" value="Chromosome"/>
</dbReference>
<dbReference type="InterPro" id="IPR001638">
    <property type="entry name" value="Solute-binding_3/MltF_N"/>
</dbReference>
<protein>
    <recommendedName>
        <fullName evidence="2">Solute-binding protein family 3/N-terminal domain-containing protein</fullName>
    </recommendedName>
</protein>
<proteinExistence type="predicted"/>
<dbReference type="KEGG" id="sbf:JCM31447_25660"/>
<dbReference type="Pfam" id="PF00497">
    <property type="entry name" value="SBP_bac_3"/>
    <property type="match status" value="1"/>
</dbReference>
<evidence type="ECO:0000259" key="2">
    <source>
        <dbReference type="Pfam" id="PF00497"/>
    </source>
</evidence>
<dbReference type="EMBL" id="AP019368">
    <property type="protein sequence ID" value="BBH54109.1"/>
    <property type="molecule type" value="Genomic_DNA"/>
</dbReference>
<feature type="domain" description="Solute-binding protein family 3/N-terminal" evidence="2">
    <location>
        <begin position="24"/>
        <end position="233"/>
    </location>
</feature>
<dbReference type="PANTHER" id="PTHR35936:SF25">
    <property type="entry name" value="ABC TRANSPORTER SUBSTRATE-BINDING PROTEIN"/>
    <property type="match status" value="1"/>
</dbReference>
<dbReference type="AlphaFoldDB" id="A0A4P2VQ67"/>
<evidence type="ECO:0000313" key="4">
    <source>
        <dbReference type="Proteomes" id="UP000291236"/>
    </source>
</evidence>
<reference evidence="3 4" key="1">
    <citation type="submission" date="2018-12" db="EMBL/GenBank/DDBJ databases">
        <title>Rubrispira sanarue gen. nov., sp., nov., a member of the order Silvanigrellales, isolated from a brackish lake in Hamamatsu Japan.</title>
        <authorList>
            <person name="Maejima Y."/>
            <person name="Iino T."/>
            <person name="Muraguchi Y."/>
            <person name="Fukuda K."/>
            <person name="Nojiri H."/>
            <person name="Ohkuma M."/>
            <person name="Moriuchi R."/>
            <person name="Dohra H."/>
            <person name="Kimbara K."/>
            <person name="Shintani M."/>
        </authorList>
    </citation>
    <scope>NUCLEOTIDE SEQUENCE [LARGE SCALE GENOMIC DNA]</scope>
    <source>
        <strain evidence="3 4">RF1110005</strain>
    </source>
</reference>